<protein>
    <recommendedName>
        <fullName evidence="6">Zn(2)-C6 fungal-type domain-containing protein</fullName>
    </recommendedName>
</protein>
<evidence type="ECO:0000256" key="1">
    <source>
        <dbReference type="ARBA" id="ARBA00023015"/>
    </source>
</evidence>
<dbReference type="SMART" id="SM00066">
    <property type="entry name" value="GAL4"/>
    <property type="match status" value="1"/>
</dbReference>
<dbReference type="OrthoDB" id="416217at2759"/>
<dbReference type="PANTHER" id="PTHR47784:SF9">
    <property type="entry name" value="ZN(II)2CYS6 TRANSCRIPTION FACTOR (EUROFUNG)"/>
    <property type="match status" value="1"/>
</dbReference>
<dbReference type="VEuPathDB" id="FungiDB:ASPCADRAFT_207499"/>
<dbReference type="PANTHER" id="PTHR47784">
    <property type="entry name" value="STEROL UPTAKE CONTROL PROTEIN 2"/>
    <property type="match status" value="1"/>
</dbReference>
<feature type="region of interest" description="Disordered" evidence="5">
    <location>
        <begin position="1"/>
        <end position="20"/>
    </location>
</feature>
<dbReference type="GO" id="GO:0001228">
    <property type="term" value="F:DNA-binding transcription activator activity, RNA polymerase II-specific"/>
    <property type="evidence" value="ECO:0007669"/>
    <property type="project" value="TreeGrafter"/>
</dbReference>
<dbReference type="Gene3D" id="4.10.240.10">
    <property type="entry name" value="Zn(2)-C6 fungal-type DNA-binding domain"/>
    <property type="match status" value="1"/>
</dbReference>
<organism evidence="7 8">
    <name type="scientific">Aspergillus carbonarius (strain ITEM 5010)</name>
    <dbReference type="NCBI Taxonomy" id="602072"/>
    <lineage>
        <taxon>Eukaryota</taxon>
        <taxon>Fungi</taxon>
        <taxon>Dikarya</taxon>
        <taxon>Ascomycota</taxon>
        <taxon>Pezizomycotina</taxon>
        <taxon>Eurotiomycetes</taxon>
        <taxon>Eurotiomycetidae</taxon>
        <taxon>Eurotiales</taxon>
        <taxon>Aspergillaceae</taxon>
        <taxon>Aspergillus</taxon>
        <taxon>Aspergillus subgen. Circumdati</taxon>
    </lineage>
</organism>
<dbReference type="InterPro" id="IPR036864">
    <property type="entry name" value="Zn2-C6_fun-type_DNA-bd_sf"/>
</dbReference>
<keyword evidence="2" id="KW-0238">DNA-binding</keyword>
<dbReference type="EMBL" id="KV907499">
    <property type="protein sequence ID" value="OOF96139.1"/>
    <property type="molecule type" value="Genomic_DNA"/>
</dbReference>
<evidence type="ECO:0000256" key="3">
    <source>
        <dbReference type="ARBA" id="ARBA00023163"/>
    </source>
</evidence>
<evidence type="ECO:0000256" key="2">
    <source>
        <dbReference type="ARBA" id="ARBA00023125"/>
    </source>
</evidence>
<evidence type="ECO:0000256" key="4">
    <source>
        <dbReference type="ARBA" id="ARBA00023242"/>
    </source>
</evidence>
<proteinExistence type="predicted"/>
<dbReference type="CDD" id="cd00067">
    <property type="entry name" value="GAL4"/>
    <property type="match status" value="1"/>
</dbReference>
<dbReference type="GO" id="GO:0003677">
    <property type="term" value="F:DNA binding"/>
    <property type="evidence" value="ECO:0007669"/>
    <property type="project" value="UniProtKB-KW"/>
</dbReference>
<gene>
    <name evidence="7" type="ORF">ASPCADRAFT_207499</name>
</gene>
<dbReference type="OMA" id="CLWPLRM"/>
<evidence type="ECO:0000313" key="8">
    <source>
        <dbReference type="Proteomes" id="UP000188318"/>
    </source>
</evidence>
<dbReference type="GO" id="GO:0008270">
    <property type="term" value="F:zinc ion binding"/>
    <property type="evidence" value="ECO:0007669"/>
    <property type="project" value="InterPro"/>
</dbReference>
<dbReference type="PRINTS" id="PR00755">
    <property type="entry name" value="AFLATOXINBRP"/>
</dbReference>
<sequence length="405" mass="45577">MQSVLQLDLPTARTFHPRRPHRKSRAGCVKCKERRVKCDESKPHCVRCQKLGFDCSYDADSNRSAVAVFLASAPNSKAYCMSLDAVTNKINQTLRLDKSPLPVVQALHHFHDLSNPAFGPKRMQAAMQAKIIQLGFDSPFLLHSIIAAATSHIRHLAPDPRGYALSETYHWQQAITQYSKEISTIGPNNTDSLISACLLLTVRSFALDEYSPLSSFVFSDDPISLNWLTLQAGLRYLIGATARWIDGSMWWEMFMRSRGQFLDIFDDDRPGRVAMDPELADLCGIDDTTTAETNPYHAPVRMLTGLLSLERGVKYFGAYTGFMGRLLPEFLEKLMQKDPPALVLLSWWLGLMYGTGMWWAQTRAKSEITAICWYLGSEEGLVKFLKFPSECVEDITFLDDSSTAL</sequence>
<dbReference type="STRING" id="602072.A0A1R3RNU3"/>
<dbReference type="AlphaFoldDB" id="A0A1R3RNU3"/>
<dbReference type="InterPro" id="IPR053157">
    <property type="entry name" value="Sterol_Uptake_Regulator"/>
</dbReference>
<dbReference type="PROSITE" id="PS00463">
    <property type="entry name" value="ZN2_CY6_FUNGAL_1"/>
    <property type="match status" value="1"/>
</dbReference>
<dbReference type="InterPro" id="IPR001138">
    <property type="entry name" value="Zn2Cys6_DnaBD"/>
</dbReference>
<name>A0A1R3RNU3_ASPC5</name>
<reference evidence="8" key="1">
    <citation type="journal article" date="2017" name="Genome Biol.">
        <title>Comparative genomics reveals high biological diversity and specific adaptations in the industrially and medically important fungal genus Aspergillus.</title>
        <authorList>
            <person name="de Vries R.P."/>
            <person name="Riley R."/>
            <person name="Wiebenga A."/>
            <person name="Aguilar-Osorio G."/>
            <person name="Amillis S."/>
            <person name="Uchima C.A."/>
            <person name="Anderluh G."/>
            <person name="Asadollahi M."/>
            <person name="Askin M."/>
            <person name="Barry K."/>
            <person name="Battaglia E."/>
            <person name="Bayram O."/>
            <person name="Benocci T."/>
            <person name="Braus-Stromeyer S.A."/>
            <person name="Caldana C."/>
            <person name="Canovas D."/>
            <person name="Cerqueira G.C."/>
            <person name="Chen F."/>
            <person name="Chen W."/>
            <person name="Choi C."/>
            <person name="Clum A."/>
            <person name="Dos Santos R.A."/>
            <person name="Damasio A.R."/>
            <person name="Diallinas G."/>
            <person name="Emri T."/>
            <person name="Fekete E."/>
            <person name="Flipphi M."/>
            <person name="Freyberg S."/>
            <person name="Gallo A."/>
            <person name="Gournas C."/>
            <person name="Habgood R."/>
            <person name="Hainaut M."/>
            <person name="Harispe M.L."/>
            <person name="Henrissat B."/>
            <person name="Hilden K.S."/>
            <person name="Hope R."/>
            <person name="Hossain A."/>
            <person name="Karabika E."/>
            <person name="Karaffa L."/>
            <person name="Karanyi Z."/>
            <person name="Krasevec N."/>
            <person name="Kuo A."/>
            <person name="Kusch H."/>
            <person name="LaButti K."/>
            <person name="Lagendijk E.L."/>
            <person name="Lapidus A."/>
            <person name="Levasseur A."/>
            <person name="Lindquist E."/>
            <person name="Lipzen A."/>
            <person name="Logrieco A.F."/>
            <person name="MacCabe A."/>
            <person name="Maekelae M.R."/>
            <person name="Malavazi I."/>
            <person name="Melin P."/>
            <person name="Meyer V."/>
            <person name="Mielnichuk N."/>
            <person name="Miskei M."/>
            <person name="Molnar A.P."/>
            <person name="Mule G."/>
            <person name="Ngan C.Y."/>
            <person name="Orejas M."/>
            <person name="Orosz E."/>
            <person name="Ouedraogo J.P."/>
            <person name="Overkamp K.M."/>
            <person name="Park H.-S."/>
            <person name="Perrone G."/>
            <person name="Piumi F."/>
            <person name="Punt P.J."/>
            <person name="Ram A.F."/>
            <person name="Ramon A."/>
            <person name="Rauscher S."/>
            <person name="Record E."/>
            <person name="Riano-Pachon D.M."/>
            <person name="Robert V."/>
            <person name="Roehrig J."/>
            <person name="Ruller R."/>
            <person name="Salamov A."/>
            <person name="Salih N.S."/>
            <person name="Samson R.A."/>
            <person name="Sandor E."/>
            <person name="Sanguinetti M."/>
            <person name="Schuetze T."/>
            <person name="Sepcic K."/>
            <person name="Shelest E."/>
            <person name="Sherlock G."/>
            <person name="Sophianopoulou V."/>
            <person name="Squina F.M."/>
            <person name="Sun H."/>
            <person name="Susca A."/>
            <person name="Todd R.B."/>
            <person name="Tsang A."/>
            <person name="Unkles S.E."/>
            <person name="van de Wiele N."/>
            <person name="van Rossen-Uffink D."/>
            <person name="Oliveira J.V."/>
            <person name="Vesth T.C."/>
            <person name="Visser J."/>
            <person name="Yu J.-H."/>
            <person name="Zhou M."/>
            <person name="Andersen M.R."/>
            <person name="Archer D.B."/>
            <person name="Baker S.E."/>
            <person name="Benoit I."/>
            <person name="Brakhage A.A."/>
            <person name="Braus G.H."/>
            <person name="Fischer R."/>
            <person name="Frisvad J.C."/>
            <person name="Goldman G.H."/>
            <person name="Houbraken J."/>
            <person name="Oakley B."/>
            <person name="Pocsi I."/>
            <person name="Scazzocchio C."/>
            <person name="Seiboth B."/>
            <person name="vanKuyk P.A."/>
            <person name="Wortman J."/>
            <person name="Dyer P.S."/>
            <person name="Grigoriev I.V."/>
        </authorList>
    </citation>
    <scope>NUCLEOTIDE SEQUENCE [LARGE SCALE GENOMIC DNA]</scope>
    <source>
        <strain evidence="8">ITEM 5010</strain>
    </source>
</reference>
<dbReference type="Pfam" id="PF00172">
    <property type="entry name" value="Zn_clus"/>
    <property type="match status" value="1"/>
</dbReference>
<feature type="domain" description="Zn(2)-C6 fungal-type" evidence="6">
    <location>
        <begin position="27"/>
        <end position="55"/>
    </location>
</feature>
<evidence type="ECO:0000313" key="7">
    <source>
        <dbReference type="EMBL" id="OOF96139.1"/>
    </source>
</evidence>
<evidence type="ECO:0000259" key="6">
    <source>
        <dbReference type="PROSITE" id="PS00463"/>
    </source>
</evidence>
<evidence type="ECO:0000256" key="5">
    <source>
        <dbReference type="SAM" id="MobiDB-lite"/>
    </source>
</evidence>
<dbReference type="Proteomes" id="UP000188318">
    <property type="component" value="Unassembled WGS sequence"/>
</dbReference>
<dbReference type="SUPFAM" id="SSF57701">
    <property type="entry name" value="Zn2/Cys6 DNA-binding domain"/>
    <property type="match status" value="1"/>
</dbReference>
<keyword evidence="1" id="KW-0805">Transcription regulation</keyword>
<keyword evidence="4" id="KW-0539">Nucleus</keyword>
<accession>A0A1R3RNU3</accession>
<keyword evidence="8" id="KW-1185">Reference proteome</keyword>
<keyword evidence="3" id="KW-0804">Transcription</keyword>